<gene>
    <name evidence="1" type="ORF">ACFFJ8_29610</name>
</gene>
<dbReference type="PANTHER" id="PTHR19288">
    <property type="entry name" value="4-NITROPHENYLPHOSPHATASE-RELATED"/>
    <property type="match status" value="1"/>
</dbReference>
<evidence type="ECO:0000313" key="2">
    <source>
        <dbReference type="Proteomes" id="UP001589818"/>
    </source>
</evidence>
<dbReference type="Proteomes" id="UP001589818">
    <property type="component" value="Unassembled WGS sequence"/>
</dbReference>
<dbReference type="RefSeq" id="WP_373567526.1">
    <property type="nucleotide sequence ID" value="NZ_JANHOF010000001.1"/>
</dbReference>
<dbReference type="PANTHER" id="PTHR19288:SF25">
    <property type="entry name" value="PHOSPHATIDYLGLYCEROPHOSPHATASE GEP4, MITOCHONDRIAL"/>
    <property type="match status" value="1"/>
</dbReference>
<dbReference type="Pfam" id="PF13242">
    <property type="entry name" value="Hydrolase_like"/>
    <property type="match status" value="1"/>
</dbReference>
<dbReference type="InterPro" id="IPR010021">
    <property type="entry name" value="PGPP1/Gep4"/>
</dbReference>
<evidence type="ECO:0000313" key="1">
    <source>
        <dbReference type="EMBL" id="MFC0395513.1"/>
    </source>
</evidence>
<sequence length="199" mass="22583">MRQALHGIPFVWYSFDDSDSRGVETMFERLLPHMRVNTIYDIDLNALKERGMRGIITDLDNTLVGAKEKLATPELVDWLNVVRDLGFKVVIVSNNNKTRVSAFAEPLDIPYIHAARKPANRAFRGALTVLDLPAEQTAVIGDQMMTDVLGGRRMGLHTILVSPISPGDEGIMTRFNRRLEKIALFRLRKKGLWPEEDRK</sequence>
<comment type="caution">
    <text evidence="1">The sequence shown here is derived from an EMBL/GenBank/DDBJ whole genome shotgun (WGS) entry which is preliminary data.</text>
</comment>
<dbReference type="EMBL" id="JBHLVF010000041">
    <property type="protein sequence ID" value="MFC0395513.1"/>
    <property type="molecule type" value="Genomic_DNA"/>
</dbReference>
<dbReference type="InterPro" id="IPR036412">
    <property type="entry name" value="HAD-like_sf"/>
</dbReference>
<dbReference type="InterPro" id="IPR006549">
    <property type="entry name" value="HAD-SF_hydro_IIIA"/>
</dbReference>
<accession>A0ABV6JHV7</accession>
<dbReference type="NCBIfam" id="TIGR01662">
    <property type="entry name" value="HAD-SF-IIIA"/>
    <property type="match status" value="1"/>
</dbReference>
<dbReference type="InterPro" id="IPR023214">
    <property type="entry name" value="HAD_sf"/>
</dbReference>
<dbReference type="Gene3D" id="3.40.50.1000">
    <property type="entry name" value="HAD superfamily/HAD-like"/>
    <property type="match status" value="1"/>
</dbReference>
<name>A0ABV6JHV7_9BACL</name>
<dbReference type="CDD" id="cd16416">
    <property type="entry name" value="HAD_BsYqeG-like"/>
    <property type="match status" value="1"/>
</dbReference>
<dbReference type="NCBIfam" id="TIGR01668">
    <property type="entry name" value="YqeG_hyp_ppase"/>
    <property type="match status" value="1"/>
</dbReference>
<proteinExistence type="predicted"/>
<organism evidence="1 2">
    <name type="scientific">Paenibacillus mendelii</name>
    <dbReference type="NCBI Taxonomy" id="206163"/>
    <lineage>
        <taxon>Bacteria</taxon>
        <taxon>Bacillati</taxon>
        <taxon>Bacillota</taxon>
        <taxon>Bacilli</taxon>
        <taxon>Bacillales</taxon>
        <taxon>Paenibacillaceae</taxon>
        <taxon>Paenibacillus</taxon>
    </lineage>
</organism>
<keyword evidence="2" id="KW-1185">Reference proteome</keyword>
<reference evidence="1 2" key="1">
    <citation type="submission" date="2024-09" db="EMBL/GenBank/DDBJ databases">
        <authorList>
            <person name="Sun Q."/>
            <person name="Mori K."/>
        </authorList>
    </citation>
    <scope>NUCLEOTIDE SEQUENCE [LARGE SCALE GENOMIC DNA]</scope>
    <source>
        <strain evidence="1 2">CCM 4839</strain>
    </source>
</reference>
<protein>
    <submittedName>
        <fullName evidence="1">YqeG family HAD IIIA-type phosphatase</fullName>
    </submittedName>
</protein>
<dbReference type="SUPFAM" id="SSF56784">
    <property type="entry name" value="HAD-like"/>
    <property type="match status" value="1"/>
</dbReference>